<dbReference type="InterPro" id="IPR002938">
    <property type="entry name" value="FAD-bd"/>
</dbReference>
<evidence type="ECO:0000313" key="5">
    <source>
        <dbReference type="Proteomes" id="UP000823612"/>
    </source>
</evidence>
<keyword evidence="1" id="KW-0812">Transmembrane</keyword>
<keyword evidence="1" id="KW-0472">Membrane</keyword>
<dbReference type="SUPFAM" id="SSF51905">
    <property type="entry name" value="FAD/NAD(P)-binding domain"/>
    <property type="match status" value="1"/>
</dbReference>
<name>A0A9D9DWF5_9BACT</name>
<sequence length="548" mass="59458">MVQELQVNLRVEDVDLTGQVRPEVLKRSAAQALGLPEGRLNDVALLRLSLDARSKMPCYQARVRVYTDDSYRETLSFDFSFAPSKDASFQRIPSRKVIVAGMGPAGLFAALALASAGVQVVLLERGKPVKERKRDIAAFCRSGLLNPDSNYSYGEGGAGCFSDGKLYTRSNKRGDIGRVLRIFVHYGAKEEILYQAHPHLGSDRMPGMIEKMRQDLLSAGAEIRFETKVERILRDAKGGFAAVVDQHGNDYPADALVLAVGNAAGELWQKMASENILLEEKPFAMGVRLEHPQALVNAMQYRGAEKRHFLPTAEYSFVEQVDGRGVFSFCMCPGGVVIPAATEQDGLVVNGMSDSGRNSLWANAGWVTGVDRDALCKAGVELEAGPLALWYYQRQMEQGFYRAGVAAVGQGFAAPAQRLTDFMEGRLSASLPRSSYPMGVYPALMEQLLPPFIAQALRGAFQRVSAKKRAFLTEEAVLLGLESRTSSPVRIPRVAETGEHPQVPGLYPCGEGSGYAGGITSSAIDGLNCAEKILAKWGIGATFGNPKP</sequence>
<dbReference type="PIRSF" id="PIRSF038984">
    <property type="entry name" value="FAD_binding_protein"/>
    <property type="match status" value="1"/>
</dbReference>
<evidence type="ECO:0000259" key="3">
    <source>
        <dbReference type="Pfam" id="PF21688"/>
    </source>
</evidence>
<dbReference type="Pfam" id="PF01494">
    <property type="entry name" value="FAD_binding_3"/>
    <property type="match status" value="1"/>
</dbReference>
<keyword evidence="1" id="KW-1133">Transmembrane helix</keyword>
<evidence type="ECO:0000259" key="2">
    <source>
        <dbReference type="Pfam" id="PF01494"/>
    </source>
</evidence>
<dbReference type="Gene3D" id="3.30.70.2700">
    <property type="match status" value="1"/>
</dbReference>
<proteinExistence type="predicted"/>
<accession>A0A9D9DWF5</accession>
<dbReference type="InterPro" id="IPR028348">
    <property type="entry name" value="FAD-binding_protein"/>
</dbReference>
<organism evidence="4 5">
    <name type="scientific">Candidatus Pullibacteroides excrementavium</name>
    <dbReference type="NCBI Taxonomy" id="2840905"/>
    <lineage>
        <taxon>Bacteria</taxon>
        <taxon>Pseudomonadati</taxon>
        <taxon>Bacteroidota</taxon>
        <taxon>Bacteroidia</taxon>
        <taxon>Bacteroidales</taxon>
        <taxon>Candidatus Pullibacteroides</taxon>
    </lineage>
</organism>
<evidence type="ECO:0000313" key="4">
    <source>
        <dbReference type="EMBL" id="MBO8432569.1"/>
    </source>
</evidence>
<gene>
    <name evidence="4" type="ORF">IAB08_04680</name>
</gene>
<reference evidence="4" key="1">
    <citation type="submission" date="2020-10" db="EMBL/GenBank/DDBJ databases">
        <authorList>
            <person name="Gilroy R."/>
        </authorList>
    </citation>
    <scope>NUCLEOTIDE SEQUENCE</scope>
    <source>
        <strain evidence="4">2889</strain>
    </source>
</reference>
<dbReference type="Gene3D" id="3.50.50.60">
    <property type="entry name" value="FAD/NAD(P)-binding domain"/>
    <property type="match status" value="2"/>
</dbReference>
<feature type="domain" description="FAD-binding" evidence="2">
    <location>
        <begin position="96"/>
        <end position="127"/>
    </location>
</feature>
<feature type="domain" description="FAD-dependent protein C-terminal" evidence="3">
    <location>
        <begin position="282"/>
        <end position="485"/>
    </location>
</feature>
<dbReference type="AlphaFoldDB" id="A0A9D9DWF5"/>
<dbReference type="PANTHER" id="PTHR42842:SF3">
    <property type="entry name" value="FAD_NAD(P)-BINDING OXIDOREDUCTASE FAMILY PROTEIN"/>
    <property type="match status" value="1"/>
</dbReference>
<dbReference type="GO" id="GO:0071949">
    <property type="term" value="F:FAD binding"/>
    <property type="evidence" value="ECO:0007669"/>
    <property type="project" value="InterPro"/>
</dbReference>
<dbReference type="InterPro" id="IPR049516">
    <property type="entry name" value="FAD-depend_C"/>
</dbReference>
<comment type="caution">
    <text evidence="4">The sequence shown here is derived from an EMBL/GenBank/DDBJ whole genome shotgun (WGS) entry which is preliminary data.</text>
</comment>
<dbReference type="Pfam" id="PF21688">
    <property type="entry name" value="FAD-depend_C"/>
    <property type="match status" value="1"/>
</dbReference>
<protein>
    <submittedName>
        <fullName evidence="4">FAD-binding protein</fullName>
    </submittedName>
</protein>
<dbReference type="InterPro" id="IPR036188">
    <property type="entry name" value="FAD/NAD-bd_sf"/>
</dbReference>
<dbReference type="EMBL" id="JADIMZ010000070">
    <property type="protein sequence ID" value="MBO8432569.1"/>
    <property type="molecule type" value="Genomic_DNA"/>
</dbReference>
<evidence type="ECO:0000256" key="1">
    <source>
        <dbReference type="SAM" id="Phobius"/>
    </source>
</evidence>
<dbReference type="Proteomes" id="UP000823612">
    <property type="component" value="Unassembled WGS sequence"/>
</dbReference>
<dbReference type="PANTHER" id="PTHR42842">
    <property type="entry name" value="FAD/NAD(P)-BINDING OXIDOREDUCTASE"/>
    <property type="match status" value="1"/>
</dbReference>
<feature type="transmembrane region" description="Helical" evidence="1">
    <location>
        <begin position="97"/>
        <end position="122"/>
    </location>
</feature>
<reference evidence="4" key="2">
    <citation type="journal article" date="2021" name="PeerJ">
        <title>Extensive microbial diversity within the chicken gut microbiome revealed by metagenomics and culture.</title>
        <authorList>
            <person name="Gilroy R."/>
            <person name="Ravi A."/>
            <person name="Getino M."/>
            <person name="Pursley I."/>
            <person name="Horton D.L."/>
            <person name="Alikhan N.F."/>
            <person name="Baker D."/>
            <person name="Gharbi K."/>
            <person name="Hall N."/>
            <person name="Watson M."/>
            <person name="Adriaenssens E.M."/>
            <person name="Foster-Nyarko E."/>
            <person name="Jarju S."/>
            <person name="Secka A."/>
            <person name="Antonio M."/>
            <person name="Oren A."/>
            <person name="Chaudhuri R.R."/>
            <person name="La Ragione R."/>
            <person name="Hildebrand F."/>
            <person name="Pallen M.J."/>
        </authorList>
    </citation>
    <scope>NUCLEOTIDE SEQUENCE</scope>
    <source>
        <strain evidence="4">2889</strain>
    </source>
</reference>